<sequence length="111" mass="12285">MYLTKPVPCNSSMEYLSRGLSSGLEILTSTPFGNTLSQPFALQLDKNNYILWKTMVSTIIRGHRLDGFINGMRQPPAEFIPSRVATEDGIPAFGVRVNPMLGIKDSIPIPF</sequence>
<evidence type="ECO:0000313" key="3">
    <source>
        <dbReference type="Proteomes" id="UP000596661"/>
    </source>
</evidence>
<dbReference type="AlphaFoldDB" id="A0A803QAX9"/>
<evidence type="ECO:0000313" key="2">
    <source>
        <dbReference type="EnsemblPlants" id="cds.evm.model.08.338"/>
    </source>
</evidence>
<dbReference type="Pfam" id="PF14244">
    <property type="entry name" value="Retrotran_gag_3"/>
    <property type="match status" value="1"/>
</dbReference>
<dbReference type="InterPro" id="IPR029472">
    <property type="entry name" value="Copia-like_N"/>
</dbReference>
<dbReference type="EMBL" id="UZAU01000683">
    <property type="status" value="NOT_ANNOTATED_CDS"/>
    <property type="molecule type" value="Genomic_DNA"/>
</dbReference>
<reference evidence="2" key="1">
    <citation type="submission" date="2018-11" db="EMBL/GenBank/DDBJ databases">
        <authorList>
            <person name="Grassa J C."/>
        </authorList>
    </citation>
    <scope>NUCLEOTIDE SEQUENCE [LARGE SCALE GENOMIC DNA]</scope>
</reference>
<accession>A0A803QAX9</accession>
<feature type="domain" description="Retrotransposon Copia-like N-terminal" evidence="1">
    <location>
        <begin position="42"/>
        <end position="77"/>
    </location>
</feature>
<name>A0A803QAX9_CANSA</name>
<keyword evidence="3" id="KW-1185">Reference proteome</keyword>
<dbReference type="Gramene" id="evm.model.08.338">
    <property type="protein sequence ID" value="cds.evm.model.08.338"/>
    <property type="gene ID" value="evm.TU.08.338"/>
</dbReference>
<proteinExistence type="predicted"/>
<dbReference type="EnsemblPlants" id="evm.model.08.338">
    <property type="protein sequence ID" value="cds.evm.model.08.338"/>
    <property type="gene ID" value="evm.TU.08.338"/>
</dbReference>
<evidence type="ECO:0000259" key="1">
    <source>
        <dbReference type="Pfam" id="PF14244"/>
    </source>
</evidence>
<organism evidence="2 3">
    <name type="scientific">Cannabis sativa</name>
    <name type="common">Hemp</name>
    <name type="synonym">Marijuana</name>
    <dbReference type="NCBI Taxonomy" id="3483"/>
    <lineage>
        <taxon>Eukaryota</taxon>
        <taxon>Viridiplantae</taxon>
        <taxon>Streptophyta</taxon>
        <taxon>Embryophyta</taxon>
        <taxon>Tracheophyta</taxon>
        <taxon>Spermatophyta</taxon>
        <taxon>Magnoliopsida</taxon>
        <taxon>eudicotyledons</taxon>
        <taxon>Gunneridae</taxon>
        <taxon>Pentapetalae</taxon>
        <taxon>rosids</taxon>
        <taxon>fabids</taxon>
        <taxon>Rosales</taxon>
        <taxon>Cannabaceae</taxon>
        <taxon>Cannabis</taxon>
    </lineage>
</organism>
<protein>
    <recommendedName>
        <fullName evidence="1">Retrotransposon Copia-like N-terminal domain-containing protein</fullName>
    </recommendedName>
</protein>
<reference evidence="2" key="2">
    <citation type="submission" date="2021-03" db="UniProtKB">
        <authorList>
            <consortium name="EnsemblPlants"/>
        </authorList>
    </citation>
    <scope>IDENTIFICATION</scope>
</reference>
<dbReference type="Proteomes" id="UP000596661">
    <property type="component" value="Chromosome 8"/>
</dbReference>